<dbReference type="EMBL" id="CP046401">
    <property type="protein sequence ID" value="QGY44900.1"/>
    <property type="molecule type" value="Genomic_DNA"/>
</dbReference>
<dbReference type="InterPro" id="IPR051466">
    <property type="entry name" value="D-amino_acid_metab_enzyme"/>
</dbReference>
<dbReference type="InterPro" id="IPR029066">
    <property type="entry name" value="PLP-binding_barrel"/>
</dbReference>
<feature type="domain" description="D-serine dehydratase-like" evidence="3">
    <location>
        <begin position="257"/>
        <end position="345"/>
    </location>
</feature>
<dbReference type="InterPro" id="IPR001608">
    <property type="entry name" value="Ala_racemase_N"/>
</dbReference>
<dbReference type="SUPFAM" id="SSF51419">
    <property type="entry name" value="PLP-binding barrel"/>
    <property type="match status" value="1"/>
</dbReference>
<dbReference type="PANTHER" id="PTHR28004">
    <property type="entry name" value="ZGC:162816-RELATED"/>
    <property type="match status" value="1"/>
</dbReference>
<evidence type="ECO:0000313" key="5">
    <source>
        <dbReference type="Proteomes" id="UP000428260"/>
    </source>
</evidence>
<proteinExistence type="inferred from homology"/>
<protein>
    <submittedName>
        <fullName evidence="4">D-TA family PLP-dependent enzyme</fullName>
    </submittedName>
</protein>
<dbReference type="KEGG" id="mcos:GM418_14840"/>
<name>A0A6I6JUY7_9BACT</name>
<dbReference type="AlphaFoldDB" id="A0A6I6JUY7"/>
<evidence type="ECO:0000256" key="2">
    <source>
        <dbReference type="ARBA" id="ARBA00023239"/>
    </source>
</evidence>
<evidence type="ECO:0000256" key="1">
    <source>
        <dbReference type="ARBA" id="ARBA00005323"/>
    </source>
</evidence>
<dbReference type="GO" id="GO:0036088">
    <property type="term" value="P:D-serine catabolic process"/>
    <property type="evidence" value="ECO:0007669"/>
    <property type="project" value="TreeGrafter"/>
</dbReference>
<comment type="similarity">
    <text evidence="1">Belongs to the DSD1 family.</text>
</comment>
<gene>
    <name evidence="4" type="ORF">GM418_14840</name>
</gene>
<dbReference type="Gene3D" id="2.40.37.20">
    <property type="entry name" value="D-serine dehydratase-like domain"/>
    <property type="match status" value="1"/>
</dbReference>
<dbReference type="PANTHER" id="PTHR28004:SF2">
    <property type="entry name" value="D-SERINE DEHYDRATASE"/>
    <property type="match status" value="1"/>
</dbReference>
<evidence type="ECO:0000259" key="3">
    <source>
        <dbReference type="SMART" id="SM01119"/>
    </source>
</evidence>
<dbReference type="RefSeq" id="WP_158867648.1">
    <property type="nucleotide sequence ID" value="NZ_CP046401.1"/>
</dbReference>
<accession>A0A6I6JUY7</accession>
<dbReference type="CDD" id="cd06821">
    <property type="entry name" value="PLPDE_III_D-TA"/>
    <property type="match status" value="1"/>
</dbReference>
<keyword evidence="5" id="KW-1185">Reference proteome</keyword>
<dbReference type="Pfam" id="PF01168">
    <property type="entry name" value="Ala_racemase_N"/>
    <property type="match status" value="1"/>
</dbReference>
<dbReference type="InterPro" id="IPR042208">
    <property type="entry name" value="D-ser_dehydrat-like_sf"/>
</dbReference>
<dbReference type="GO" id="GO:0008721">
    <property type="term" value="F:D-serine ammonia-lyase activity"/>
    <property type="evidence" value="ECO:0007669"/>
    <property type="project" value="TreeGrafter"/>
</dbReference>
<keyword evidence="2" id="KW-0456">Lyase</keyword>
<reference evidence="4 5" key="1">
    <citation type="submission" date="2019-11" db="EMBL/GenBank/DDBJ databases">
        <authorList>
            <person name="Zheng R.K."/>
            <person name="Sun C.M."/>
        </authorList>
    </citation>
    <scope>NUCLEOTIDE SEQUENCE [LARGE SCALE GENOMIC DNA]</scope>
    <source>
        <strain evidence="4 5">WC007</strain>
    </source>
</reference>
<organism evidence="4 5">
    <name type="scientific">Maribellus comscasis</name>
    <dbReference type="NCBI Taxonomy" id="2681766"/>
    <lineage>
        <taxon>Bacteria</taxon>
        <taxon>Pseudomonadati</taxon>
        <taxon>Bacteroidota</taxon>
        <taxon>Bacteroidia</taxon>
        <taxon>Marinilabiliales</taxon>
        <taxon>Prolixibacteraceae</taxon>
        <taxon>Maribellus</taxon>
    </lineage>
</organism>
<dbReference type="Pfam" id="PF14031">
    <property type="entry name" value="D-ser_dehydrat"/>
    <property type="match status" value="1"/>
</dbReference>
<dbReference type="Proteomes" id="UP000428260">
    <property type="component" value="Chromosome"/>
</dbReference>
<evidence type="ECO:0000313" key="4">
    <source>
        <dbReference type="EMBL" id="QGY44900.1"/>
    </source>
</evidence>
<dbReference type="Gene3D" id="3.20.20.10">
    <property type="entry name" value="Alanine racemase"/>
    <property type="match status" value="1"/>
</dbReference>
<dbReference type="SMART" id="SM01119">
    <property type="entry name" value="D-ser_dehydrat"/>
    <property type="match status" value="1"/>
</dbReference>
<sequence>MWYKIKNEADVFTPSVLIYPDRIDENIRRMIKIAGDVSRLRPHVKTHKMAEVVQLQVQQKITKFKCATLTEMEMTAANGGTDILLAYPLLGPDIKKYFSIVTKFPQVKFSVLVDHKQTAADLTEEAKKQQQKVNVFIDIDNGMHRTGIEPEPAFQLAQTISKKPWLELTGLHIYDGHIHVSDLKTRETKCENDFKSVDELIQKLKNTGIEMGELACGGTFTFPIHAKYKNRTLCPGTPILWDAGYKKNIPDLDFLNAAVLAGRVISKPYGKVCFDLGHKAMASEMPHPRLEFMDLLVNGVENQSEEHLVLSTPNTEKLNPGDFIYAIPIHICPTIALHEQVYVVENRKAVKTWDVIARKRTFNF</sequence>
<dbReference type="InterPro" id="IPR026956">
    <property type="entry name" value="D-ser_dehydrat-like_dom"/>
</dbReference>